<feature type="coiled-coil region" evidence="1">
    <location>
        <begin position="7"/>
        <end position="94"/>
    </location>
</feature>
<dbReference type="EnsemblMetazoa" id="CJA39412.1">
    <property type="protein sequence ID" value="CJA39412.1"/>
    <property type="gene ID" value="WBGene00215259"/>
</dbReference>
<feature type="region of interest" description="Disordered" evidence="2">
    <location>
        <begin position="120"/>
        <end position="144"/>
    </location>
</feature>
<proteinExistence type="predicted"/>
<protein>
    <submittedName>
        <fullName evidence="3">Uncharacterized protein</fullName>
    </submittedName>
</protein>
<dbReference type="GO" id="GO:0051959">
    <property type="term" value="F:dynein light intermediate chain binding"/>
    <property type="evidence" value="ECO:0007669"/>
    <property type="project" value="TreeGrafter"/>
</dbReference>
<dbReference type="AlphaFoldDB" id="A0A8R1EN91"/>
<dbReference type="PANTHER" id="PTHR18947">
    <property type="entry name" value="HOOK PROTEINS"/>
    <property type="match status" value="1"/>
</dbReference>
<dbReference type="GO" id="GO:0031122">
    <property type="term" value="P:cytoplasmic microtubule organization"/>
    <property type="evidence" value="ECO:0007669"/>
    <property type="project" value="TreeGrafter"/>
</dbReference>
<reference evidence="4" key="1">
    <citation type="submission" date="2010-08" db="EMBL/GenBank/DDBJ databases">
        <authorList>
            <consortium name="Caenorhabditis japonica Sequencing Consortium"/>
            <person name="Wilson R.K."/>
        </authorList>
    </citation>
    <scope>NUCLEOTIDE SEQUENCE [LARGE SCALE GENOMIC DNA]</scope>
    <source>
        <strain evidence="4">DF5081</strain>
    </source>
</reference>
<dbReference type="PANTHER" id="PTHR18947:SF28">
    <property type="entry name" value="GIRDIN, ISOFORM A"/>
    <property type="match status" value="1"/>
</dbReference>
<keyword evidence="1" id="KW-0175">Coiled coil</keyword>
<dbReference type="GO" id="GO:0005737">
    <property type="term" value="C:cytoplasm"/>
    <property type="evidence" value="ECO:0007669"/>
    <property type="project" value="TreeGrafter"/>
</dbReference>
<reference evidence="3" key="2">
    <citation type="submission" date="2022-06" db="UniProtKB">
        <authorList>
            <consortium name="EnsemblMetazoa"/>
        </authorList>
    </citation>
    <scope>IDENTIFICATION</scope>
    <source>
        <strain evidence="3">DF5081</strain>
    </source>
</reference>
<evidence type="ECO:0000313" key="3">
    <source>
        <dbReference type="EnsemblMetazoa" id="CJA39412.1"/>
    </source>
</evidence>
<sequence length="317" mass="37007">MQQNSLVENLKKKLDSKISDIKKFEIKTEALDQLNRTYDEENKNLSRQLEILLNQNKELLQRALHDKDQYHLEMNNVQDQLCELRRHKEKLEDKILDQYRTMDVKKSPERKQPLMKRAAKALIHKKKSTSNSESTTEDSSNYSADEQVDHLLTGLVDDTDILFVTSSSSDDHEKITQNNEVNSKQWFRNDSIGGSLRVTNANRFNDRKLTNSSFRPPRTPIRNAFETSSLRLRQPPPPYKVIADSENKISQQKPNLKNFKVNANIERQIAREGEERAGIRDKEERLDKTMSYYENVSSVLEPLQNDDSTMWFEYGCV</sequence>
<accession>A0A8R1EN91</accession>
<keyword evidence="4" id="KW-1185">Reference proteome</keyword>
<feature type="compositionally biased region" description="Low complexity" evidence="2">
    <location>
        <begin position="129"/>
        <end position="143"/>
    </location>
</feature>
<evidence type="ECO:0000256" key="2">
    <source>
        <dbReference type="SAM" id="MobiDB-lite"/>
    </source>
</evidence>
<evidence type="ECO:0000313" key="4">
    <source>
        <dbReference type="Proteomes" id="UP000005237"/>
    </source>
</evidence>
<dbReference type="Proteomes" id="UP000005237">
    <property type="component" value="Unassembled WGS sequence"/>
</dbReference>
<dbReference type="GO" id="GO:0030705">
    <property type="term" value="P:cytoskeleton-dependent intracellular transport"/>
    <property type="evidence" value="ECO:0007669"/>
    <property type="project" value="TreeGrafter"/>
</dbReference>
<organism evidence="3 4">
    <name type="scientific">Caenorhabditis japonica</name>
    <dbReference type="NCBI Taxonomy" id="281687"/>
    <lineage>
        <taxon>Eukaryota</taxon>
        <taxon>Metazoa</taxon>
        <taxon>Ecdysozoa</taxon>
        <taxon>Nematoda</taxon>
        <taxon>Chromadorea</taxon>
        <taxon>Rhabditida</taxon>
        <taxon>Rhabditina</taxon>
        <taxon>Rhabditomorpha</taxon>
        <taxon>Rhabditoidea</taxon>
        <taxon>Rhabditidae</taxon>
        <taxon>Peloderinae</taxon>
        <taxon>Caenorhabditis</taxon>
    </lineage>
</organism>
<evidence type="ECO:0000256" key="1">
    <source>
        <dbReference type="SAM" id="Coils"/>
    </source>
</evidence>
<dbReference type="GO" id="GO:0008017">
    <property type="term" value="F:microtubule binding"/>
    <property type="evidence" value="ECO:0007669"/>
    <property type="project" value="TreeGrafter"/>
</dbReference>
<dbReference type="GO" id="GO:0005813">
    <property type="term" value="C:centrosome"/>
    <property type="evidence" value="ECO:0007669"/>
    <property type="project" value="TreeGrafter"/>
</dbReference>
<name>A0A8R1EN91_CAEJA</name>